<protein>
    <recommendedName>
        <fullName evidence="5">Ankyrin repeat-containing protein</fullName>
    </recommendedName>
</protein>
<feature type="compositionally biased region" description="Gly residues" evidence="1">
    <location>
        <begin position="156"/>
        <end position="167"/>
    </location>
</feature>
<feature type="signal peptide" evidence="2">
    <location>
        <begin position="1"/>
        <end position="21"/>
    </location>
</feature>
<proteinExistence type="predicted"/>
<evidence type="ECO:0000256" key="2">
    <source>
        <dbReference type="SAM" id="SignalP"/>
    </source>
</evidence>
<dbReference type="EMBL" id="JBBMRA010000001">
    <property type="protein sequence ID" value="MEM5534921.1"/>
    <property type="molecule type" value="Genomic_DNA"/>
</dbReference>
<keyword evidence="2" id="KW-0732">Signal</keyword>
<organism evidence="3 4">
    <name type="scientific">Neptuniibacter pectenicola</name>
    <dbReference type="NCBI Taxonomy" id="1806669"/>
    <lineage>
        <taxon>Bacteria</taxon>
        <taxon>Pseudomonadati</taxon>
        <taxon>Pseudomonadota</taxon>
        <taxon>Gammaproteobacteria</taxon>
        <taxon>Oceanospirillales</taxon>
        <taxon>Oceanospirillaceae</taxon>
        <taxon>Neptuniibacter</taxon>
    </lineage>
</organism>
<dbReference type="RefSeq" id="WP_342853403.1">
    <property type="nucleotide sequence ID" value="NZ_JBBMRA010000001.1"/>
</dbReference>
<feature type="compositionally biased region" description="Low complexity" evidence="1">
    <location>
        <begin position="139"/>
        <end position="155"/>
    </location>
</feature>
<reference evidence="3 4" key="1">
    <citation type="submission" date="2024-03" db="EMBL/GenBank/DDBJ databases">
        <title>Community enrichment and isolation of bacterial strains for fucoidan degradation.</title>
        <authorList>
            <person name="Sichert A."/>
        </authorList>
    </citation>
    <scope>NUCLEOTIDE SEQUENCE [LARGE SCALE GENOMIC DNA]</scope>
    <source>
        <strain evidence="3 4">AS76</strain>
    </source>
</reference>
<evidence type="ECO:0008006" key="5">
    <source>
        <dbReference type="Google" id="ProtNLM"/>
    </source>
</evidence>
<dbReference type="Proteomes" id="UP001449225">
    <property type="component" value="Unassembled WGS sequence"/>
</dbReference>
<sequence length="167" mass="16347">MRRTIISLAIGVLLPFSASYADISEGLASNAPTVDVLSEALAHCLYEDAGTVVNNCTTADIDTLMSNVAAVNKNLLDSFVTAGIESGLDPVALVEAAIRAGANPELVAQAAILAGADPTDVAQATAAGGQPQGTGLGTTPGQTGNAISPPSFGSNAGNGGGGNPSPT</sequence>
<keyword evidence="4" id="KW-1185">Reference proteome</keyword>
<feature type="chain" id="PRO_5046710035" description="Ankyrin repeat-containing protein" evidence="2">
    <location>
        <begin position="22"/>
        <end position="167"/>
    </location>
</feature>
<feature type="region of interest" description="Disordered" evidence="1">
    <location>
        <begin position="123"/>
        <end position="167"/>
    </location>
</feature>
<name>A0ABU9TMI1_9GAMM</name>
<gene>
    <name evidence="3" type="ORF">WNY58_00825</name>
</gene>
<evidence type="ECO:0000256" key="1">
    <source>
        <dbReference type="SAM" id="MobiDB-lite"/>
    </source>
</evidence>
<accession>A0ABU9TMI1</accession>
<evidence type="ECO:0000313" key="4">
    <source>
        <dbReference type="Proteomes" id="UP001449225"/>
    </source>
</evidence>
<evidence type="ECO:0000313" key="3">
    <source>
        <dbReference type="EMBL" id="MEM5534921.1"/>
    </source>
</evidence>
<comment type="caution">
    <text evidence="3">The sequence shown here is derived from an EMBL/GenBank/DDBJ whole genome shotgun (WGS) entry which is preliminary data.</text>
</comment>